<dbReference type="RefSeq" id="WP_008825475.1">
    <property type="nucleotide sequence ID" value="NZ_AFNU02000009.1"/>
</dbReference>
<dbReference type="EMBL" id="AFNU02000009">
    <property type="protein sequence ID" value="ERJ11586.1"/>
    <property type="molecule type" value="Genomic_DNA"/>
</dbReference>
<keyword evidence="8" id="KW-1185">Reference proteome</keyword>
<dbReference type="Gene3D" id="3.40.640.10">
    <property type="entry name" value="Type I PLP-dependent aspartate aminotransferase-like (Major domain)"/>
    <property type="match status" value="1"/>
</dbReference>
<keyword evidence="4 7" id="KW-0456">Lyase</keyword>
<evidence type="ECO:0000256" key="1">
    <source>
        <dbReference type="ARBA" id="ARBA00001933"/>
    </source>
</evidence>
<evidence type="ECO:0000259" key="6">
    <source>
        <dbReference type="Pfam" id="PF01212"/>
    </source>
</evidence>
<dbReference type="InParanoid" id="U2E9S2"/>
<dbReference type="GO" id="GO:0005829">
    <property type="term" value="C:cytosol"/>
    <property type="evidence" value="ECO:0007669"/>
    <property type="project" value="TreeGrafter"/>
</dbReference>
<dbReference type="NCBIfam" id="NF041359">
    <property type="entry name" value="GntG_guanitoxin"/>
    <property type="match status" value="1"/>
</dbReference>
<dbReference type="Pfam" id="PF01212">
    <property type="entry name" value="Beta_elim_lyase"/>
    <property type="match status" value="1"/>
</dbReference>
<dbReference type="PANTHER" id="PTHR48097">
    <property type="entry name" value="L-THREONINE ALDOLASE-RELATED"/>
    <property type="match status" value="1"/>
</dbReference>
<comment type="similarity">
    <text evidence="2">Belongs to the threonine aldolase family.</text>
</comment>
<reference evidence="7 8" key="1">
    <citation type="journal article" date="2011" name="J. Bacteriol.">
        <title>Genome sequence of Haloplasma contractile, an unusual contractile bacterium from a deep-sea anoxic brine lake.</title>
        <authorList>
            <person name="Antunes A."/>
            <person name="Alam I."/>
            <person name="El Dorry H."/>
            <person name="Siam R."/>
            <person name="Robertson A."/>
            <person name="Bajic V.B."/>
            <person name="Stingl U."/>
        </authorList>
    </citation>
    <scope>NUCLEOTIDE SEQUENCE [LARGE SCALE GENOMIC DNA]</scope>
    <source>
        <strain evidence="7 8">SSD-17B</strain>
    </source>
</reference>
<reference evidence="7 8" key="2">
    <citation type="journal article" date="2013" name="PLoS ONE">
        <title>INDIGO - INtegrated Data Warehouse of MIcrobial GenOmes with Examples from the Red Sea Extremophiles.</title>
        <authorList>
            <person name="Alam I."/>
            <person name="Antunes A."/>
            <person name="Kamau A.A."/>
            <person name="Ba Alawi W."/>
            <person name="Kalkatawi M."/>
            <person name="Stingl U."/>
            <person name="Bajic V.B."/>
        </authorList>
    </citation>
    <scope>NUCLEOTIDE SEQUENCE [LARGE SCALE GENOMIC DNA]</scope>
    <source>
        <strain evidence="7 8">SSD-17B</strain>
    </source>
</reference>
<dbReference type="PANTHER" id="PTHR48097:SF9">
    <property type="entry name" value="L-THREONINE ALDOLASE"/>
    <property type="match status" value="1"/>
</dbReference>
<dbReference type="Gene3D" id="3.90.1150.10">
    <property type="entry name" value="Aspartate Aminotransferase, domain 1"/>
    <property type="match status" value="1"/>
</dbReference>
<dbReference type="SUPFAM" id="SSF53383">
    <property type="entry name" value="PLP-dependent transferases"/>
    <property type="match status" value="1"/>
</dbReference>
<evidence type="ECO:0000313" key="7">
    <source>
        <dbReference type="EMBL" id="ERJ11586.1"/>
    </source>
</evidence>
<dbReference type="InterPro" id="IPR015424">
    <property type="entry name" value="PyrdxlP-dep_Trfase"/>
</dbReference>
<evidence type="ECO:0000256" key="2">
    <source>
        <dbReference type="ARBA" id="ARBA00006966"/>
    </source>
</evidence>
<dbReference type="InterPro" id="IPR001597">
    <property type="entry name" value="ArAA_b-elim_lyase/Thr_aldolase"/>
</dbReference>
<dbReference type="GO" id="GO:0006545">
    <property type="term" value="P:glycine biosynthetic process"/>
    <property type="evidence" value="ECO:0007669"/>
    <property type="project" value="TreeGrafter"/>
</dbReference>
<keyword evidence="3" id="KW-0663">Pyridoxal phosphate</keyword>
<evidence type="ECO:0000256" key="5">
    <source>
        <dbReference type="PIRSR" id="PIRSR017617-1"/>
    </source>
</evidence>
<protein>
    <submittedName>
        <fullName evidence="7">Threonine aldolase protein</fullName>
        <ecNumber evidence="7">4.1.2.5</ecNumber>
    </submittedName>
</protein>
<organism evidence="7 8">
    <name type="scientific">Haloplasma contractile SSD-17B</name>
    <dbReference type="NCBI Taxonomy" id="1033810"/>
    <lineage>
        <taxon>Bacteria</taxon>
        <taxon>Bacillati</taxon>
        <taxon>Mycoplasmatota</taxon>
        <taxon>Mollicutes</taxon>
        <taxon>Haloplasmatales</taxon>
        <taxon>Haloplasmataceae</taxon>
        <taxon>Haloplasma</taxon>
    </lineage>
</organism>
<dbReference type="AlphaFoldDB" id="U2E9S2"/>
<dbReference type="NCBIfam" id="NF007825">
    <property type="entry name" value="PRK10534.1"/>
    <property type="match status" value="1"/>
</dbReference>
<comment type="cofactor">
    <cofactor evidence="1">
        <name>pyridoxal 5'-phosphate</name>
        <dbReference type="ChEBI" id="CHEBI:597326"/>
    </cofactor>
</comment>
<dbReference type="PIRSF" id="PIRSF017617">
    <property type="entry name" value="Thr_aldolase"/>
    <property type="match status" value="1"/>
</dbReference>
<dbReference type="EC" id="4.1.2.5" evidence="7"/>
<dbReference type="GO" id="GO:0008732">
    <property type="term" value="F:L-allo-threonine aldolase activity"/>
    <property type="evidence" value="ECO:0007669"/>
    <property type="project" value="TreeGrafter"/>
</dbReference>
<evidence type="ECO:0000256" key="4">
    <source>
        <dbReference type="ARBA" id="ARBA00023239"/>
    </source>
</evidence>
<feature type="modified residue" description="N6-(pyridoxal phosphate)lysine" evidence="5">
    <location>
        <position position="198"/>
    </location>
</feature>
<evidence type="ECO:0000256" key="3">
    <source>
        <dbReference type="ARBA" id="ARBA00022898"/>
    </source>
</evidence>
<dbReference type="OrthoDB" id="9774495at2"/>
<name>U2E9S2_9MOLU</name>
<accession>U2E9S2</accession>
<dbReference type="InterPro" id="IPR015422">
    <property type="entry name" value="PyrdxlP-dep_Trfase_small"/>
</dbReference>
<dbReference type="STRING" id="1033810.HLPCO_002287"/>
<comment type="caution">
    <text evidence="7">The sequence shown here is derived from an EMBL/GenBank/DDBJ whole genome shotgun (WGS) entry which is preliminary data.</text>
</comment>
<dbReference type="Proteomes" id="UP000005707">
    <property type="component" value="Unassembled WGS sequence"/>
</dbReference>
<dbReference type="InterPro" id="IPR015421">
    <property type="entry name" value="PyrdxlP-dep_Trfase_major"/>
</dbReference>
<evidence type="ECO:0000313" key="8">
    <source>
        <dbReference type="Proteomes" id="UP000005707"/>
    </source>
</evidence>
<dbReference type="CDD" id="cd06502">
    <property type="entry name" value="TA_like"/>
    <property type="match status" value="1"/>
</dbReference>
<dbReference type="eggNOG" id="COG2008">
    <property type="taxonomic scope" value="Bacteria"/>
</dbReference>
<dbReference type="InterPro" id="IPR023603">
    <property type="entry name" value="Low_specificity_L-TA-like"/>
</dbReference>
<proteinExistence type="inferred from homology"/>
<feature type="domain" description="Aromatic amino acid beta-eliminating lyase/threonine aldolase" evidence="6">
    <location>
        <begin position="4"/>
        <end position="287"/>
    </location>
</feature>
<sequence length="345" mass="37957">MVMDLRSDTVTQPTKEMREAMANAIVGDDVYEDDPTVKQLEILAAKMVGKEAALFVPSGTFGNQLALLTHTNRGDEVILEANSHIKKYEVASSAVIAGVQLHTIEGELGKMNLDQIKGAIRGEDIHFPSTTLICLENAVSNGTVLDVDYMKSVYELAKSNNLNVHLDGARVFNASTSLGVEVSDICQYTDTVMFCLSKGLCAPIGSMIAGSESFIKKARKNRKLMGGGLRQVGILASSGIIALEKMSKRLKEDHDNAHYLAEKLDEIEGVRIIKNRRDINMVFIQFDENLQVPKDFTQLLLEKDIKIGGYTGDELRFVTHNGISKETIDHVVDSMKIILQAKQSI</sequence>
<dbReference type="FunFam" id="3.40.640.10:FF:000030">
    <property type="entry name" value="Low-specificity L-threonine aldolase"/>
    <property type="match status" value="1"/>
</dbReference>
<gene>
    <name evidence="7" type="ORF">HLPCO_002287</name>
</gene>
<dbReference type="GO" id="GO:0006567">
    <property type="term" value="P:L-threonine catabolic process"/>
    <property type="evidence" value="ECO:0007669"/>
    <property type="project" value="TreeGrafter"/>
</dbReference>